<dbReference type="EnsemblPlants" id="Zm00001eb431680_T001">
    <property type="protein sequence ID" value="Zm00001eb431680_P001"/>
    <property type="gene ID" value="Zm00001eb431680"/>
</dbReference>
<reference evidence="3" key="1">
    <citation type="journal article" date="2009" name="Science">
        <title>The B73 maize genome: complexity, diversity, and dynamics.</title>
        <authorList>
            <person name="Schnable P.S."/>
            <person name="Ware D."/>
            <person name="Fulton R.S."/>
            <person name="Stein J.C."/>
            <person name="Wei F."/>
            <person name="Pasternak S."/>
            <person name="Liang C."/>
            <person name="Zhang J."/>
            <person name="Fulton L."/>
            <person name="Graves T.A."/>
            <person name="Minx P."/>
            <person name="Reily A.D."/>
            <person name="Courtney L."/>
            <person name="Kruchowski S.S."/>
            <person name="Tomlinson C."/>
            <person name="Strong C."/>
            <person name="Delehaunty K."/>
            <person name="Fronick C."/>
            <person name="Courtney B."/>
            <person name="Rock S.M."/>
            <person name="Belter E."/>
            <person name="Du F."/>
            <person name="Kim K."/>
            <person name="Abbott R.M."/>
            <person name="Cotton M."/>
            <person name="Levy A."/>
            <person name="Marchetto P."/>
            <person name="Ochoa K."/>
            <person name="Jackson S.M."/>
            <person name="Gillam B."/>
            <person name="Chen W."/>
            <person name="Yan L."/>
            <person name="Higginbotham J."/>
            <person name="Cardenas M."/>
            <person name="Waligorski J."/>
            <person name="Applebaum E."/>
            <person name="Phelps L."/>
            <person name="Falcone J."/>
            <person name="Kanchi K."/>
            <person name="Thane T."/>
            <person name="Scimone A."/>
            <person name="Thane N."/>
            <person name="Henke J."/>
            <person name="Wang T."/>
            <person name="Ruppert J."/>
            <person name="Shah N."/>
            <person name="Rotter K."/>
            <person name="Hodges J."/>
            <person name="Ingenthron E."/>
            <person name="Cordes M."/>
            <person name="Kohlberg S."/>
            <person name="Sgro J."/>
            <person name="Delgado B."/>
            <person name="Mead K."/>
            <person name="Chinwalla A."/>
            <person name="Leonard S."/>
            <person name="Crouse K."/>
            <person name="Collura K."/>
            <person name="Kudrna D."/>
            <person name="Currie J."/>
            <person name="He R."/>
            <person name="Angelova A."/>
            <person name="Rajasekar S."/>
            <person name="Mueller T."/>
            <person name="Lomeli R."/>
            <person name="Scara G."/>
            <person name="Ko A."/>
            <person name="Delaney K."/>
            <person name="Wissotski M."/>
            <person name="Lopez G."/>
            <person name="Campos D."/>
            <person name="Braidotti M."/>
            <person name="Ashley E."/>
            <person name="Golser W."/>
            <person name="Kim H."/>
            <person name="Lee S."/>
            <person name="Lin J."/>
            <person name="Dujmic Z."/>
            <person name="Kim W."/>
            <person name="Talag J."/>
            <person name="Zuccolo A."/>
            <person name="Fan C."/>
            <person name="Sebastian A."/>
            <person name="Kramer M."/>
            <person name="Spiegel L."/>
            <person name="Nascimento L."/>
            <person name="Zutavern T."/>
            <person name="Miller B."/>
            <person name="Ambroise C."/>
            <person name="Muller S."/>
            <person name="Spooner W."/>
            <person name="Narechania A."/>
            <person name="Ren L."/>
            <person name="Wei S."/>
            <person name="Kumari S."/>
            <person name="Faga B."/>
            <person name="Levy M.J."/>
            <person name="McMahan L."/>
            <person name="Van Buren P."/>
            <person name="Vaughn M.W."/>
            <person name="Ying K."/>
            <person name="Yeh C.-T."/>
            <person name="Emrich S.J."/>
            <person name="Jia Y."/>
            <person name="Kalyanaraman A."/>
            <person name="Hsia A.-P."/>
            <person name="Barbazuk W.B."/>
            <person name="Baucom R.S."/>
            <person name="Brutnell T.P."/>
            <person name="Carpita N.C."/>
            <person name="Chaparro C."/>
            <person name="Chia J.-M."/>
            <person name="Deragon J.-M."/>
            <person name="Estill J.C."/>
            <person name="Fu Y."/>
            <person name="Jeddeloh J.A."/>
            <person name="Han Y."/>
            <person name="Lee H."/>
            <person name="Li P."/>
            <person name="Lisch D.R."/>
            <person name="Liu S."/>
            <person name="Liu Z."/>
            <person name="Nagel D.H."/>
            <person name="McCann M.C."/>
            <person name="SanMiguel P."/>
            <person name="Myers A.M."/>
            <person name="Nettleton D."/>
            <person name="Nguyen J."/>
            <person name="Penning B.W."/>
            <person name="Ponnala L."/>
            <person name="Schneider K.L."/>
            <person name="Schwartz D.C."/>
            <person name="Sharma A."/>
            <person name="Soderlund C."/>
            <person name="Springer N.M."/>
            <person name="Sun Q."/>
            <person name="Wang H."/>
            <person name="Waterman M."/>
            <person name="Westerman R."/>
            <person name="Wolfgruber T.K."/>
            <person name="Yang L."/>
            <person name="Yu Y."/>
            <person name="Zhang L."/>
            <person name="Zhou S."/>
            <person name="Zhu Q."/>
            <person name="Bennetzen J.L."/>
            <person name="Dawe R.K."/>
            <person name="Jiang J."/>
            <person name="Jiang N."/>
            <person name="Presting G.G."/>
            <person name="Wessler S.R."/>
            <person name="Aluru S."/>
            <person name="Martienssen R.A."/>
            <person name="Clifton S.W."/>
            <person name="McCombie W.R."/>
            <person name="Wing R.A."/>
            <person name="Wilson R.K."/>
        </authorList>
    </citation>
    <scope>NUCLEOTIDE SEQUENCE [LARGE SCALE GENOMIC DNA]</scope>
    <source>
        <strain evidence="3">cv. B73</strain>
    </source>
</reference>
<sequence>MQKYICTLLLARCRRYLCAISFLKLNSTMTGKIPQKNFLRCNIFYIQFVPCMTICIKTTILLLASVDQQTIMLQLPPATTQELSSSHHAEAEHKPLRELLIINPYGFPVSIMSSIFLHITLN</sequence>
<dbReference type="AlphaFoldDB" id="A0A804RIA6"/>
<dbReference type="InParanoid" id="A0A804RIA6"/>
<keyword evidence="3" id="KW-1185">Reference proteome</keyword>
<keyword evidence="1" id="KW-0812">Transmembrane</keyword>
<evidence type="ECO:0000313" key="2">
    <source>
        <dbReference type="EnsemblPlants" id="Zm00001eb431680_P001"/>
    </source>
</evidence>
<dbReference type="Proteomes" id="UP000007305">
    <property type="component" value="Chromosome 10"/>
</dbReference>
<proteinExistence type="predicted"/>
<organism evidence="2 3">
    <name type="scientific">Zea mays</name>
    <name type="common">Maize</name>
    <dbReference type="NCBI Taxonomy" id="4577"/>
    <lineage>
        <taxon>Eukaryota</taxon>
        <taxon>Viridiplantae</taxon>
        <taxon>Streptophyta</taxon>
        <taxon>Embryophyta</taxon>
        <taxon>Tracheophyta</taxon>
        <taxon>Spermatophyta</taxon>
        <taxon>Magnoliopsida</taxon>
        <taxon>Liliopsida</taxon>
        <taxon>Poales</taxon>
        <taxon>Poaceae</taxon>
        <taxon>PACMAD clade</taxon>
        <taxon>Panicoideae</taxon>
        <taxon>Andropogonodae</taxon>
        <taxon>Andropogoneae</taxon>
        <taxon>Tripsacinae</taxon>
        <taxon>Zea</taxon>
    </lineage>
</organism>
<reference evidence="2" key="2">
    <citation type="submission" date="2019-07" db="EMBL/GenBank/DDBJ databases">
        <authorList>
            <person name="Seetharam A."/>
            <person name="Woodhouse M."/>
            <person name="Cannon E."/>
        </authorList>
    </citation>
    <scope>NUCLEOTIDE SEQUENCE [LARGE SCALE GENOMIC DNA]</scope>
    <source>
        <strain evidence="2">cv. B73</strain>
    </source>
</reference>
<reference evidence="2" key="3">
    <citation type="submission" date="2021-05" db="UniProtKB">
        <authorList>
            <consortium name="EnsemblPlants"/>
        </authorList>
    </citation>
    <scope>IDENTIFICATION</scope>
    <source>
        <strain evidence="2">cv. B73</strain>
    </source>
</reference>
<keyword evidence="1" id="KW-0472">Membrane</keyword>
<keyword evidence="1" id="KW-1133">Transmembrane helix</keyword>
<protein>
    <submittedName>
        <fullName evidence="2">Uncharacterized protein</fullName>
    </submittedName>
</protein>
<dbReference type="Gramene" id="Zm00001eb431680_T001">
    <property type="protein sequence ID" value="Zm00001eb431680_P001"/>
    <property type="gene ID" value="Zm00001eb431680"/>
</dbReference>
<evidence type="ECO:0000313" key="3">
    <source>
        <dbReference type="Proteomes" id="UP000007305"/>
    </source>
</evidence>
<feature type="transmembrane region" description="Helical" evidence="1">
    <location>
        <begin position="43"/>
        <end position="64"/>
    </location>
</feature>
<accession>A0A804RIA6</accession>
<name>A0A804RIA6_MAIZE</name>
<evidence type="ECO:0000256" key="1">
    <source>
        <dbReference type="SAM" id="Phobius"/>
    </source>
</evidence>